<proteinExistence type="predicted"/>
<dbReference type="AlphaFoldDB" id="A0A8H5YHU0"/>
<feature type="signal peptide" evidence="1">
    <location>
        <begin position="1"/>
        <end position="16"/>
    </location>
</feature>
<dbReference type="EMBL" id="JAAOAN010000281">
    <property type="protein sequence ID" value="KAF5712432.1"/>
    <property type="molecule type" value="Genomic_DNA"/>
</dbReference>
<evidence type="ECO:0000256" key="1">
    <source>
        <dbReference type="SAM" id="SignalP"/>
    </source>
</evidence>
<sequence length="147" mass="16734">MKFFTTALLSAAAVSAENTAYEVRDFTASCIPHSKFCNYKFRVLQPGTMETWKYAMHCSAHIWSDDYLLPNVKNAQCGDGSERTFSVKRSKNGLSLYVSESVTTISYLIGKHFIPNKQLWQSKTPKAEIQVYKGPKDFNLDYVHSME</sequence>
<dbReference type="OrthoDB" id="3679184at2759"/>
<evidence type="ECO:0000313" key="2">
    <source>
        <dbReference type="EMBL" id="KAF5712432.1"/>
    </source>
</evidence>
<accession>A0A8H5YHU0</accession>
<keyword evidence="1" id="KW-0732">Signal</keyword>
<dbReference type="Proteomes" id="UP000544331">
    <property type="component" value="Unassembled WGS sequence"/>
</dbReference>
<name>A0A8H5YHU0_9HYPO</name>
<reference evidence="2 3" key="1">
    <citation type="submission" date="2020-05" db="EMBL/GenBank/DDBJ databases">
        <title>Identification and distribution of gene clusters putatively required for synthesis of sphingolipid metabolism inhibitors in phylogenetically diverse species of the filamentous fungus Fusarium.</title>
        <authorList>
            <person name="Kim H.-S."/>
            <person name="Busman M."/>
            <person name="Brown D.W."/>
            <person name="Divon H."/>
            <person name="Uhlig S."/>
            <person name="Proctor R.H."/>
        </authorList>
    </citation>
    <scope>NUCLEOTIDE SEQUENCE [LARGE SCALE GENOMIC DNA]</scope>
    <source>
        <strain evidence="2 3">NRRL 66235</strain>
    </source>
</reference>
<feature type="chain" id="PRO_5034998447" evidence="1">
    <location>
        <begin position="17"/>
        <end position="147"/>
    </location>
</feature>
<protein>
    <submittedName>
        <fullName evidence="2">22kda glycoprotein</fullName>
    </submittedName>
</protein>
<keyword evidence="3" id="KW-1185">Reference proteome</keyword>
<gene>
    <name evidence="2" type="ORF">FMUND_8527</name>
</gene>
<organism evidence="2 3">
    <name type="scientific">Fusarium mundagurra</name>
    <dbReference type="NCBI Taxonomy" id="1567541"/>
    <lineage>
        <taxon>Eukaryota</taxon>
        <taxon>Fungi</taxon>
        <taxon>Dikarya</taxon>
        <taxon>Ascomycota</taxon>
        <taxon>Pezizomycotina</taxon>
        <taxon>Sordariomycetes</taxon>
        <taxon>Hypocreomycetidae</taxon>
        <taxon>Hypocreales</taxon>
        <taxon>Nectriaceae</taxon>
        <taxon>Fusarium</taxon>
        <taxon>Fusarium fujikuroi species complex</taxon>
    </lineage>
</organism>
<evidence type="ECO:0000313" key="3">
    <source>
        <dbReference type="Proteomes" id="UP000544331"/>
    </source>
</evidence>
<comment type="caution">
    <text evidence="2">The sequence shown here is derived from an EMBL/GenBank/DDBJ whole genome shotgun (WGS) entry which is preliminary data.</text>
</comment>